<evidence type="ECO:0000313" key="1">
    <source>
        <dbReference type="EMBL" id="OAY77869.1"/>
    </source>
</evidence>
<proteinExistence type="predicted"/>
<dbReference type="AlphaFoldDB" id="A0A199VLB1"/>
<name>A0A199VLB1_ANACO</name>
<evidence type="ECO:0000313" key="2">
    <source>
        <dbReference type="Proteomes" id="UP000092600"/>
    </source>
</evidence>
<protein>
    <submittedName>
        <fullName evidence="1">Uncharacterized protein</fullName>
    </submittedName>
</protein>
<dbReference type="EMBL" id="LSRQ01001442">
    <property type="protein sequence ID" value="OAY77869.1"/>
    <property type="molecule type" value="Genomic_DNA"/>
</dbReference>
<reference evidence="1 2" key="1">
    <citation type="journal article" date="2016" name="DNA Res.">
        <title>The draft genome of MD-2 pineapple using hybrid error correction of long reads.</title>
        <authorList>
            <person name="Redwan R.M."/>
            <person name="Saidin A."/>
            <person name="Kumar S.V."/>
        </authorList>
    </citation>
    <scope>NUCLEOTIDE SEQUENCE [LARGE SCALE GENOMIC DNA]</scope>
    <source>
        <strain evidence="2">cv. MD2</strain>
        <tissue evidence="1">Leaf</tissue>
    </source>
</reference>
<sequence>MHDFLNGIASQKPQMSQLNKIDRGREEWVNKGRARASATRSTNIAFDLNAPDLVITDEEGESTTKLLDQMLHVD</sequence>
<accession>A0A199VLB1</accession>
<gene>
    <name evidence="1" type="ORF">ACMD2_16922</name>
</gene>
<dbReference type="Proteomes" id="UP000092600">
    <property type="component" value="Unassembled WGS sequence"/>
</dbReference>
<organism evidence="1 2">
    <name type="scientific">Ananas comosus</name>
    <name type="common">Pineapple</name>
    <name type="synonym">Ananas ananas</name>
    <dbReference type="NCBI Taxonomy" id="4615"/>
    <lineage>
        <taxon>Eukaryota</taxon>
        <taxon>Viridiplantae</taxon>
        <taxon>Streptophyta</taxon>
        <taxon>Embryophyta</taxon>
        <taxon>Tracheophyta</taxon>
        <taxon>Spermatophyta</taxon>
        <taxon>Magnoliopsida</taxon>
        <taxon>Liliopsida</taxon>
        <taxon>Poales</taxon>
        <taxon>Bromeliaceae</taxon>
        <taxon>Bromelioideae</taxon>
        <taxon>Ananas</taxon>
    </lineage>
</organism>
<comment type="caution">
    <text evidence="1">The sequence shown here is derived from an EMBL/GenBank/DDBJ whole genome shotgun (WGS) entry which is preliminary data.</text>
</comment>